<evidence type="ECO:0000313" key="10">
    <source>
        <dbReference type="Proteomes" id="UP001432000"/>
    </source>
</evidence>
<feature type="domain" description="Acyltransferase 3" evidence="8">
    <location>
        <begin position="12"/>
        <end position="317"/>
    </location>
</feature>
<dbReference type="Pfam" id="PF01757">
    <property type="entry name" value="Acyl_transf_3"/>
    <property type="match status" value="1"/>
</dbReference>
<dbReference type="PANTHER" id="PTHR40074">
    <property type="entry name" value="O-ACETYLTRANSFERASE WECH"/>
    <property type="match status" value="1"/>
</dbReference>
<keyword evidence="3" id="KW-1003">Cell membrane</keyword>
<organism evidence="9 10">
    <name type="scientific">Rhodococcus sovatensis</name>
    <dbReference type="NCBI Taxonomy" id="1805840"/>
    <lineage>
        <taxon>Bacteria</taxon>
        <taxon>Bacillati</taxon>
        <taxon>Actinomycetota</taxon>
        <taxon>Actinomycetes</taxon>
        <taxon>Mycobacteriales</taxon>
        <taxon>Nocardiaceae</taxon>
        <taxon>Rhodococcus</taxon>
    </lineage>
</organism>
<evidence type="ECO:0000256" key="6">
    <source>
        <dbReference type="ARBA" id="ARBA00023136"/>
    </source>
</evidence>
<feature type="transmembrane region" description="Helical" evidence="7">
    <location>
        <begin position="299"/>
        <end position="319"/>
    </location>
</feature>
<accession>A0ABZ2PIA8</accession>
<dbReference type="PANTHER" id="PTHR40074:SF4">
    <property type="entry name" value="INNER MEMBRANE PROTEIN YCFT"/>
    <property type="match status" value="1"/>
</dbReference>
<dbReference type="InterPro" id="IPR002656">
    <property type="entry name" value="Acyl_transf_3_dom"/>
</dbReference>
<evidence type="ECO:0000259" key="8">
    <source>
        <dbReference type="Pfam" id="PF01757"/>
    </source>
</evidence>
<feature type="transmembrane region" description="Helical" evidence="7">
    <location>
        <begin position="87"/>
        <end position="107"/>
    </location>
</feature>
<evidence type="ECO:0000256" key="3">
    <source>
        <dbReference type="ARBA" id="ARBA00022475"/>
    </source>
</evidence>
<proteinExistence type="inferred from homology"/>
<dbReference type="EMBL" id="CP147846">
    <property type="protein sequence ID" value="WXG67618.1"/>
    <property type="molecule type" value="Genomic_DNA"/>
</dbReference>
<gene>
    <name evidence="9" type="ORF">WDS16_20650</name>
</gene>
<feature type="transmembrane region" description="Helical" evidence="7">
    <location>
        <begin position="16"/>
        <end position="35"/>
    </location>
</feature>
<sequence length="336" mass="37045">MNIDSSAPARVDWIDVARGLCIALVVLLHTVNFMATRGLADAWWFDINAVLEPIRMPLFFVVAGLFATRDLELSWNQLWRKRIAPLLYLYVLWMLLRFALFSVFPHISGTHEASSAMNLLYGLINPSSGLWFLYALIVYAVVARTFRRVDPRLQLAAATALSILGPATIEAVSWTWVKIVSYLLFFLVGLHLRAVVHGVAAATTTKSAILWPAAFVSFYFVVSSTTQATAVAALVSVVGVITGVVVCTHIQHWRSSALLRRLGSLTLPIYLLHEIVLGTVITASVAFGLDVTIHGAGPVMITALTICLSVLAGTVIYRWTYLLQLPQWQPSVERTP</sequence>
<comment type="similarity">
    <text evidence="2">Belongs to the acyltransferase 3 family.</text>
</comment>
<name>A0ABZ2PIA8_9NOCA</name>
<feature type="transmembrane region" description="Helical" evidence="7">
    <location>
        <begin position="119"/>
        <end position="141"/>
    </location>
</feature>
<feature type="transmembrane region" description="Helical" evidence="7">
    <location>
        <begin position="262"/>
        <end position="287"/>
    </location>
</feature>
<reference evidence="9 10" key="1">
    <citation type="submission" date="2024-03" db="EMBL/GenBank/DDBJ databases">
        <title>Natural products discovery in diverse microorganisms through a two-stage MS feature dereplication strategy.</title>
        <authorList>
            <person name="Zhang R."/>
        </authorList>
    </citation>
    <scope>NUCLEOTIDE SEQUENCE [LARGE SCALE GENOMIC DNA]</scope>
    <source>
        <strain evidence="9 10">18930</strain>
    </source>
</reference>
<dbReference type="GO" id="GO:0016746">
    <property type="term" value="F:acyltransferase activity"/>
    <property type="evidence" value="ECO:0007669"/>
    <property type="project" value="UniProtKB-KW"/>
</dbReference>
<feature type="transmembrane region" description="Helical" evidence="7">
    <location>
        <begin position="231"/>
        <end position="250"/>
    </location>
</feature>
<comment type="subcellular location">
    <subcellularLocation>
        <location evidence="1">Cell membrane</location>
        <topology evidence="1">Multi-pass membrane protein</topology>
    </subcellularLocation>
</comment>
<protein>
    <submittedName>
        <fullName evidence="9">Acyltransferase family protein</fullName>
    </submittedName>
</protein>
<evidence type="ECO:0000256" key="2">
    <source>
        <dbReference type="ARBA" id="ARBA00007400"/>
    </source>
</evidence>
<feature type="transmembrane region" description="Helical" evidence="7">
    <location>
        <begin position="208"/>
        <end position="225"/>
    </location>
</feature>
<keyword evidence="9" id="KW-0808">Transferase</keyword>
<keyword evidence="4 7" id="KW-0812">Transmembrane</keyword>
<evidence type="ECO:0000313" key="9">
    <source>
        <dbReference type="EMBL" id="WXG67618.1"/>
    </source>
</evidence>
<evidence type="ECO:0000256" key="7">
    <source>
        <dbReference type="SAM" id="Phobius"/>
    </source>
</evidence>
<keyword evidence="9" id="KW-0012">Acyltransferase</keyword>
<feature type="transmembrane region" description="Helical" evidence="7">
    <location>
        <begin position="153"/>
        <end position="173"/>
    </location>
</feature>
<dbReference type="Proteomes" id="UP001432000">
    <property type="component" value="Chromosome"/>
</dbReference>
<keyword evidence="5 7" id="KW-1133">Transmembrane helix</keyword>
<evidence type="ECO:0000256" key="4">
    <source>
        <dbReference type="ARBA" id="ARBA00022692"/>
    </source>
</evidence>
<dbReference type="RefSeq" id="WP_338887291.1">
    <property type="nucleotide sequence ID" value="NZ_CP147846.1"/>
</dbReference>
<feature type="transmembrane region" description="Helical" evidence="7">
    <location>
        <begin position="47"/>
        <end position="67"/>
    </location>
</feature>
<evidence type="ECO:0000256" key="5">
    <source>
        <dbReference type="ARBA" id="ARBA00022989"/>
    </source>
</evidence>
<keyword evidence="10" id="KW-1185">Reference proteome</keyword>
<evidence type="ECO:0000256" key="1">
    <source>
        <dbReference type="ARBA" id="ARBA00004651"/>
    </source>
</evidence>
<keyword evidence="6 7" id="KW-0472">Membrane</keyword>